<dbReference type="EMBL" id="MJEQ01037185">
    <property type="protein sequence ID" value="OIT04520.1"/>
    <property type="molecule type" value="Genomic_DNA"/>
</dbReference>
<name>A0A1J6IVB8_NICAT</name>
<organism evidence="2 3">
    <name type="scientific">Nicotiana attenuata</name>
    <name type="common">Coyote tobacco</name>
    <dbReference type="NCBI Taxonomy" id="49451"/>
    <lineage>
        <taxon>Eukaryota</taxon>
        <taxon>Viridiplantae</taxon>
        <taxon>Streptophyta</taxon>
        <taxon>Embryophyta</taxon>
        <taxon>Tracheophyta</taxon>
        <taxon>Spermatophyta</taxon>
        <taxon>Magnoliopsida</taxon>
        <taxon>eudicotyledons</taxon>
        <taxon>Gunneridae</taxon>
        <taxon>Pentapetalae</taxon>
        <taxon>asterids</taxon>
        <taxon>lamiids</taxon>
        <taxon>Solanales</taxon>
        <taxon>Solanaceae</taxon>
        <taxon>Nicotianoideae</taxon>
        <taxon>Nicotianeae</taxon>
        <taxon>Nicotiana</taxon>
    </lineage>
</organism>
<evidence type="ECO:0000313" key="3">
    <source>
        <dbReference type="Proteomes" id="UP000187609"/>
    </source>
</evidence>
<reference evidence="2" key="1">
    <citation type="submission" date="2016-11" db="EMBL/GenBank/DDBJ databases">
        <title>The genome of Nicotiana attenuata.</title>
        <authorList>
            <person name="Xu S."/>
            <person name="Brockmoeller T."/>
            <person name="Gaquerel E."/>
            <person name="Navarro A."/>
            <person name="Kuhl H."/>
            <person name="Gase K."/>
            <person name="Ling Z."/>
            <person name="Zhou W."/>
            <person name="Kreitzer C."/>
            <person name="Stanke M."/>
            <person name="Tang H."/>
            <person name="Lyons E."/>
            <person name="Pandey P."/>
            <person name="Pandey S.P."/>
            <person name="Timmermann B."/>
            <person name="Baldwin I.T."/>
        </authorList>
    </citation>
    <scope>NUCLEOTIDE SEQUENCE [LARGE SCALE GENOMIC DNA]</scope>
    <source>
        <strain evidence="2">UT</strain>
    </source>
</reference>
<sequence length="81" mass="9000">MCSLIHNCLEKTEMQLHHQSDQNPLWLLFLLALVPVAYYVLLNATVHLNIKGVNVSDLICVDCGRGGLCDNALIVSTYKVC</sequence>
<evidence type="ECO:0000313" key="2">
    <source>
        <dbReference type="EMBL" id="OIT04520.1"/>
    </source>
</evidence>
<dbReference type="AlphaFoldDB" id="A0A1J6IVB8"/>
<keyword evidence="1" id="KW-0472">Membrane</keyword>
<proteinExistence type="predicted"/>
<evidence type="ECO:0000256" key="1">
    <source>
        <dbReference type="SAM" id="Phobius"/>
    </source>
</evidence>
<dbReference type="Gramene" id="OIT04520">
    <property type="protein sequence ID" value="OIT04520"/>
    <property type="gene ID" value="A4A49_08265"/>
</dbReference>
<keyword evidence="3" id="KW-1185">Reference proteome</keyword>
<comment type="caution">
    <text evidence="2">The sequence shown here is derived from an EMBL/GenBank/DDBJ whole genome shotgun (WGS) entry which is preliminary data.</text>
</comment>
<keyword evidence="1" id="KW-1133">Transmembrane helix</keyword>
<dbReference type="Proteomes" id="UP000187609">
    <property type="component" value="Unassembled WGS sequence"/>
</dbReference>
<gene>
    <name evidence="2" type="ORF">A4A49_08265</name>
</gene>
<protein>
    <submittedName>
        <fullName evidence="2">Uncharacterized protein</fullName>
    </submittedName>
</protein>
<feature type="transmembrane region" description="Helical" evidence="1">
    <location>
        <begin position="24"/>
        <end position="42"/>
    </location>
</feature>
<accession>A0A1J6IVB8</accession>
<keyword evidence="1" id="KW-0812">Transmembrane</keyword>